<organism evidence="2 3">
    <name type="scientific">Streptomyces varsoviensis</name>
    <dbReference type="NCBI Taxonomy" id="67373"/>
    <lineage>
        <taxon>Bacteria</taxon>
        <taxon>Bacillati</taxon>
        <taxon>Actinomycetota</taxon>
        <taxon>Actinomycetes</taxon>
        <taxon>Kitasatosporales</taxon>
        <taxon>Streptomycetaceae</taxon>
        <taxon>Streptomyces</taxon>
    </lineage>
</organism>
<name>A0ABR5J2Y6_9ACTN</name>
<keyword evidence="3" id="KW-1185">Reference proteome</keyword>
<comment type="caution">
    <text evidence="2">The sequence shown here is derived from an EMBL/GenBank/DDBJ whole genome shotgun (WGS) entry which is preliminary data.</text>
</comment>
<proteinExistence type="predicted"/>
<reference evidence="2 3" key="1">
    <citation type="submission" date="2015-07" db="EMBL/GenBank/DDBJ databases">
        <authorList>
            <person name="Ju K.-S."/>
            <person name="Doroghazi J.R."/>
            <person name="Metcalf W.W."/>
        </authorList>
    </citation>
    <scope>NUCLEOTIDE SEQUENCE [LARGE SCALE GENOMIC DNA]</scope>
    <source>
        <strain evidence="2 3">NRRL B-3589</strain>
    </source>
</reference>
<dbReference type="Proteomes" id="UP000037020">
    <property type="component" value="Unassembled WGS sequence"/>
</dbReference>
<evidence type="ECO:0000256" key="1">
    <source>
        <dbReference type="SAM" id="MobiDB-lite"/>
    </source>
</evidence>
<dbReference type="EMBL" id="LGUT01002035">
    <property type="protein sequence ID" value="KOG87784.1"/>
    <property type="molecule type" value="Genomic_DNA"/>
</dbReference>
<feature type="non-terminal residue" evidence="2">
    <location>
        <position position="1"/>
    </location>
</feature>
<protein>
    <submittedName>
        <fullName evidence="2">Membrane protein</fullName>
    </submittedName>
</protein>
<accession>A0ABR5J2Y6</accession>
<evidence type="ECO:0000313" key="3">
    <source>
        <dbReference type="Proteomes" id="UP000037020"/>
    </source>
</evidence>
<feature type="region of interest" description="Disordered" evidence="1">
    <location>
        <begin position="1"/>
        <end position="33"/>
    </location>
</feature>
<gene>
    <name evidence="2" type="ORF">ADK38_23510</name>
</gene>
<sequence>DRWWDEPPDRSAPSGDKESDRWWDELEGKKHRR</sequence>
<evidence type="ECO:0000313" key="2">
    <source>
        <dbReference type="EMBL" id="KOG87784.1"/>
    </source>
</evidence>